<gene>
    <name evidence="3" type="ORF">PSTG_08671</name>
</gene>
<name>A0A0L0VFN8_9BASI</name>
<feature type="region of interest" description="Disordered" evidence="1">
    <location>
        <begin position="102"/>
        <end position="125"/>
    </location>
</feature>
<keyword evidence="4" id="KW-1185">Reference proteome</keyword>
<organism evidence="3 4">
    <name type="scientific">Puccinia striiformis f. sp. tritici PST-78</name>
    <dbReference type="NCBI Taxonomy" id="1165861"/>
    <lineage>
        <taxon>Eukaryota</taxon>
        <taxon>Fungi</taxon>
        <taxon>Dikarya</taxon>
        <taxon>Basidiomycota</taxon>
        <taxon>Pucciniomycotina</taxon>
        <taxon>Pucciniomycetes</taxon>
        <taxon>Pucciniales</taxon>
        <taxon>Pucciniaceae</taxon>
        <taxon>Puccinia</taxon>
    </lineage>
</organism>
<protein>
    <recommendedName>
        <fullName evidence="5">Secreted protein</fullName>
    </recommendedName>
</protein>
<keyword evidence="2" id="KW-0732">Signal</keyword>
<evidence type="ECO:0000256" key="2">
    <source>
        <dbReference type="SAM" id="SignalP"/>
    </source>
</evidence>
<dbReference type="EMBL" id="AJIL01000061">
    <property type="protein sequence ID" value="KNE97996.1"/>
    <property type="molecule type" value="Genomic_DNA"/>
</dbReference>
<dbReference type="AlphaFoldDB" id="A0A0L0VFN8"/>
<reference evidence="4" key="1">
    <citation type="submission" date="2014-03" db="EMBL/GenBank/DDBJ databases">
        <title>The Genome Sequence of Puccinia striiformis f. sp. tritici PST-78.</title>
        <authorList>
            <consortium name="The Broad Institute Genome Sequencing Platform"/>
            <person name="Cuomo C."/>
            <person name="Hulbert S."/>
            <person name="Chen X."/>
            <person name="Walker B."/>
            <person name="Young S.K."/>
            <person name="Zeng Q."/>
            <person name="Gargeya S."/>
            <person name="Fitzgerald M."/>
            <person name="Haas B."/>
            <person name="Abouelleil A."/>
            <person name="Alvarado L."/>
            <person name="Arachchi H.M."/>
            <person name="Berlin A.M."/>
            <person name="Chapman S.B."/>
            <person name="Goldberg J."/>
            <person name="Griggs A."/>
            <person name="Gujja S."/>
            <person name="Hansen M."/>
            <person name="Howarth C."/>
            <person name="Imamovic A."/>
            <person name="Larimer J."/>
            <person name="McCowan C."/>
            <person name="Montmayeur A."/>
            <person name="Murphy C."/>
            <person name="Neiman D."/>
            <person name="Pearson M."/>
            <person name="Priest M."/>
            <person name="Roberts A."/>
            <person name="Saif S."/>
            <person name="Shea T."/>
            <person name="Sisk P."/>
            <person name="Sykes S."/>
            <person name="Wortman J."/>
            <person name="Nusbaum C."/>
            <person name="Birren B."/>
        </authorList>
    </citation>
    <scope>NUCLEOTIDE SEQUENCE [LARGE SCALE GENOMIC DNA]</scope>
    <source>
        <strain evidence="4">race PST-78</strain>
    </source>
</reference>
<proteinExistence type="predicted"/>
<comment type="caution">
    <text evidence="3">The sequence shown here is derived from an EMBL/GenBank/DDBJ whole genome shotgun (WGS) entry which is preliminary data.</text>
</comment>
<evidence type="ECO:0008006" key="5">
    <source>
        <dbReference type="Google" id="ProtNLM"/>
    </source>
</evidence>
<accession>A0A0L0VFN8</accession>
<feature type="chain" id="PRO_5005550088" description="Secreted protein" evidence="2">
    <location>
        <begin position="24"/>
        <end position="125"/>
    </location>
</feature>
<evidence type="ECO:0000313" key="4">
    <source>
        <dbReference type="Proteomes" id="UP000054564"/>
    </source>
</evidence>
<evidence type="ECO:0000313" key="3">
    <source>
        <dbReference type="EMBL" id="KNE97996.1"/>
    </source>
</evidence>
<evidence type="ECO:0000256" key="1">
    <source>
        <dbReference type="SAM" id="MobiDB-lite"/>
    </source>
</evidence>
<sequence length="125" mass="13877">MLLSIKYLPVLLVITLHGQFTEGKGKVDLASDRRCPRRNPLPVCLKVQRVGQNKERQVSARKGIIEGDKGNFNCRAYADSSHDDELLKALCCSTKVALQTQNKDALTKPPPPELNEQNCHRAPTA</sequence>
<feature type="signal peptide" evidence="2">
    <location>
        <begin position="1"/>
        <end position="23"/>
    </location>
</feature>
<dbReference type="Proteomes" id="UP000054564">
    <property type="component" value="Unassembled WGS sequence"/>
</dbReference>